<dbReference type="Proteomes" id="UP000887576">
    <property type="component" value="Unplaced"/>
</dbReference>
<name>A0AC34R277_9BILA</name>
<accession>A0AC34R277</accession>
<evidence type="ECO:0000313" key="1">
    <source>
        <dbReference type="Proteomes" id="UP000887576"/>
    </source>
</evidence>
<proteinExistence type="predicted"/>
<organism evidence="1 2">
    <name type="scientific">Panagrolaimus sp. JU765</name>
    <dbReference type="NCBI Taxonomy" id="591449"/>
    <lineage>
        <taxon>Eukaryota</taxon>
        <taxon>Metazoa</taxon>
        <taxon>Ecdysozoa</taxon>
        <taxon>Nematoda</taxon>
        <taxon>Chromadorea</taxon>
        <taxon>Rhabditida</taxon>
        <taxon>Tylenchina</taxon>
        <taxon>Panagrolaimomorpha</taxon>
        <taxon>Panagrolaimoidea</taxon>
        <taxon>Panagrolaimidae</taxon>
        <taxon>Panagrolaimus</taxon>
    </lineage>
</organism>
<reference evidence="2" key="1">
    <citation type="submission" date="2022-11" db="UniProtKB">
        <authorList>
            <consortium name="WormBaseParasite"/>
        </authorList>
    </citation>
    <scope>IDENTIFICATION</scope>
</reference>
<protein>
    <submittedName>
        <fullName evidence="2">Uncharacterized protein</fullName>
    </submittedName>
</protein>
<sequence>MLIVFFVLLTFFGNCNSKQVELSVSAPAFQNNDFKAYYELVKEPIQVEFNFGGAPSCTDKAQLLCFCYLSTIPETAENEYCGKKEHTGFCINANGTSSILHMYTGYGDGNSTGYLINYSTGKKIEIPPMKVKMAIAKDKNVVPVVSFYARGVAHEGNNNNPINCGNVVVTNVYSEQLEEQHLLKANDPIGDTKARCVNECYCKKSI</sequence>
<evidence type="ECO:0000313" key="2">
    <source>
        <dbReference type="WBParaSite" id="JU765_v2.g2728.t1"/>
    </source>
</evidence>
<dbReference type="WBParaSite" id="JU765_v2.g2728.t1">
    <property type="protein sequence ID" value="JU765_v2.g2728.t1"/>
    <property type="gene ID" value="JU765_v2.g2728"/>
</dbReference>